<protein>
    <submittedName>
        <fullName evidence="2">Uncharacterized protein</fullName>
    </submittedName>
</protein>
<proteinExistence type="predicted"/>
<reference evidence="2 3" key="1">
    <citation type="submission" date="2024-03" db="EMBL/GenBank/DDBJ databases">
        <authorList>
            <person name="Martinez-Hernandez J."/>
        </authorList>
    </citation>
    <scope>NUCLEOTIDE SEQUENCE [LARGE SCALE GENOMIC DNA]</scope>
</reference>
<accession>A0AAV1Y9B1</accession>
<feature type="signal peptide" evidence="1">
    <location>
        <begin position="1"/>
        <end position="20"/>
    </location>
</feature>
<evidence type="ECO:0000313" key="3">
    <source>
        <dbReference type="Proteomes" id="UP001497480"/>
    </source>
</evidence>
<keyword evidence="1" id="KW-0732">Signal</keyword>
<organism evidence="2 3">
    <name type="scientific">Lupinus luteus</name>
    <name type="common">European yellow lupine</name>
    <dbReference type="NCBI Taxonomy" id="3873"/>
    <lineage>
        <taxon>Eukaryota</taxon>
        <taxon>Viridiplantae</taxon>
        <taxon>Streptophyta</taxon>
        <taxon>Embryophyta</taxon>
        <taxon>Tracheophyta</taxon>
        <taxon>Spermatophyta</taxon>
        <taxon>Magnoliopsida</taxon>
        <taxon>eudicotyledons</taxon>
        <taxon>Gunneridae</taxon>
        <taxon>Pentapetalae</taxon>
        <taxon>rosids</taxon>
        <taxon>fabids</taxon>
        <taxon>Fabales</taxon>
        <taxon>Fabaceae</taxon>
        <taxon>Papilionoideae</taxon>
        <taxon>50 kb inversion clade</taxon>
        <taxon>genistoids sensu lato</taxon>
        <taxon>core genistoids</taxon>
        <taxon>Genisteae</taxon>
        <taxon>Lupinus</taxon>
    </lineage>
</organism>
<keyword evidence="3" id="KW-1185">Reference proteome</keyword>
<dbReference type="AlphaFoldDB" id="A0AAV1Y9B1"/>
<gene>
    <name evidence="2" type="ORF">LLUT_LOCUS31465</name>
</gene>
<feature type="chain" id="PRO_5043942901" evidence="1">
    <location>
        <begin position="21"/>
        <end position="75"/>
    </location>
</feature>
<sequence length="75" mass="9176">MILLLWGCCWFWWQQLKKRGRQNEKQNMVKTTRDYYWILMRQKGLFRICEGWGGCGRNTIPDQLLFLPVTTLFLF</sequence>
<dbReference type="Proteomes" id="UP001497480">
    <property type="component" value="Unassembled WGS sequence"/>
</dbReference>
<name>A0AAV1Y9B1_LUPLU</name>
<comment type="caution">
    <text evidence="2">The sequence shown here is derived from an EMBL/GenBank/DDBJ whole genome shotgun (WGS) entry which is preliminary data.</text>
</comment>
<evidence type="ECO:0000313" key="2">
    <source>
        <dbReference type="EMBL" id="CAL0330405.1"/>
    </source>
</evidence>
<dbReference type="EMBL" id="CAXHTB010000022">
    <property type="protein sequence ID" value="CAL0330405.1"/>
    <property type="molecule type" value="Genomic_DNA"/>
</dbReference>
<evidence type="ECO:0000256" key="1">
    <source>
        <dbReference type="SAM" id="SignalP"/>
    </source>
</evidence>